<dbReference type="HAMAP" id="MF_00568">
    <property type="entry name" value="NadA_type2"/>
    <property type="match status" value="1"/>
</dbReference>
<keyword evidence="9" id="KW-0963">Cytoplasm</keyword>
<dbReference type="Pfam" id="PF02445">
    <property type="entry name" value="NadA"/>
    <property type="match status" value="1"/>
</dbReference>
<dbReference type="NCBIfam" id="NF006878">
    <property type="entry name" value="PRK09375.1-2"/>
    <property type="match status" value="1"/>
</dbReference>
<dbReference type="InterPro" id="IPR003473">
    <property type="entry name" value="NadA"/>
</dbReference>
<comment type="similarity">
    <text evidence="9">Belongs to the quinolinate synthase family. Type 2 subfamily.</text>
</comment>
<dbReference type="GO" id="GO:0051539">
    <property type="term" value="F:4 iron, 4 sulfur cluster binding"/>
    <property type="evidence" value="ECO:0007669"/>
    <property type="project" value="UniProtKB-KW"/>
</dbReference>
<evidence type="ECO:0000256" key="4">
    <source>
        <dbReference type="ARBA" id="ARBA00022642"/>
    </source>
</evidence>
<name>A0A8T4L6F1_9ARCH</name>
<evidence type="ECO:0000256" key="2">
    <source>
        <dbReference type="ARBA" id="ARBA00012669"/>
    </source>
</evidence>
<sequence>MGEAALAKRPFSSAEIEAEARRLHAKLQAVGYPVEQCRLYAPLTLAINRLKKEKNAVILAHNYQRAEVLFGIADFIGDSLELARKARDTQADIILFCGVKFMAETAKILTPAKKVLIPDMEAGCSLAESISAADVKKLRAAHPEAAVVSYVNTYADVKAESDVCCTSANALKIVEALPNQEIVFLPDNYMARNIQAQTPLGKKIMAWKGLCIVHETFRAEQIAVYRKTYPGIQILAHLECHPDVVKLADYVGGTSGMAKYVAESQAKQFMLVTECGMSDVLRVQFPGKQFIVPCALCPYMKKIHLEKALDVLIREANEITVPEPVRAKAERALQKMFELTS</sequence>
<feature type="binding site" evidence="9">
    <location>
        <position position="61"/>
    </location>
    <ligand>
        <name>iminosuccinate</name>
        <dbReference type="ChEBI" id="CHEBI:77875"/>
    </ligand>
</feature>
<proteinExistence type="inferred from homology"/>
<comment type="pathway">
    <text evidence="1 9">Cofactor biosynthesis; NAD(+) biosynthesis; quinolinate from iminoaspartate: step 1/1.</text>
</comment>
<keyword evidence="4 9" id="KW-0662">Pyridine nucleotide biosynthesis</keyword>
<dbReference type="EMBL" id="JAGVWE010000003">
    <property type="protein sequence ID" value="MBS3062848.1"/>
    <property type="molecule type" value="Genomic_DNA"/>
</dbReference>
<feature type="binding site" evidence="9">
    <location>
        <begin position="150"/>
        <end position="152"/>
    </location>
    <ligand>
        <name>iminosuccinate</name>
        <dbReference type="ChEBI" id="CHEBI:77875"/>
    </ligand>
</feature>
<dbReference type="InterPro" id="IPR023066">
    <property type="entry name" value="Quinolinate_synth_type2"/>
</dbReference>
<evidence type="ECO:0000256" key="1">
    <source>
        <dbReference type="ARBA" id="ARBA00005065"/>
    </source>
</evidence>
<feature type="binding site" evidence="9">
    <location>
        <position position="167"/>
    </location>
    <ligand>
        <name>iminosuccinate</name>
        <dbReference type="ChEBI" id="CHEBI:77875"/>
    </ligand>
</feature>
<evidence type="ECO:0000313" key="10">
    <source>
        <dbReference type="EMBL" id="MBS3062848.1"/>
    </source>
</evidence>
<dbReference type="PANTHER" id="PTHR30573">
    <property type="entry name" value="QUINOLINATE SYNTHETASE A"/>
    <property type="match status" value="1"/>
</dbReference>
<dbReference type="Proteomes" id="UP000678237">
    <property type="component" value="Unassembled WGS sequence"/>
</dbReference>
<organism evidence="10 11">
    <name type="scientific">Candidatus Iainarchaeum sp</name>
    <dbReference type="NCBI Taxonomy" id="3101447"/>
    <lineage>
        <taxon>Archaea</taxon>
        <taxon>Candidatus Iainarchaeota</taxon>
        <taxon>Candidatus Iainarchaeia</taxon>
        <taxon>Candidatus Iainarchaeales</taxon>
        <taxon>Candidatus Iainarchaeaceae</taxon>
        <taxon>Candidatus Iainarchaeum</taxon>
    </lineage>
</organism>
<comment type="subcellular location">
    <subcellularLocation>
        <location evidence="9">Cytoplasm</location>
    </subcellularLocation>
</comment>
<comment type="caution">
    <text evidence="10">The sequence shown here is derived from an EMBL/GenBank/DDBJ whole genome shotgun (WGS) entry which is preliminary data.</text>
</comment>
<evidence type="ECO:0000256" key="8">
    <source>
        <dbReference type="ARBA" id="ARBA00023014"/>
    </source>
</evidence>
<dbReference type="NCBIfam" id="NF006879">
    <property type="entry name" value="PRK09375.1-4"/>
    <property type="match status" value="1"/>
</dbReference>
<feature type="binding site" evidence="9">
    <location>
        <position position="124"/>
    </location>
    <ligand>
        <name>[4Fe-4S] cluster</name>
        <dbReference type="ChEBI" id="CHEBI:49883"/>
    </ligand>
</feature>
<dbReference type="AlphaFoldDB" id="A0A8T4L6F1"/>
<gene>
    <name evidence="9 10" type="primary">nadA</name>
    <name evidence="10" type="ORF">J4203_03170</name>
</gene>
<dbReference type="Gene3D" id="3.40.50.10800">
    <property type="entry name" value="NadA-like"/>
    <property type="match status" value="3"/>
</dbReference>
<keyword evidence="3 9" id="KW-0004">4Fe-4S</keyword>
<feature type="binding site" evidence="9">
    <location>
        <position position="211"/>
    </location>
    <ligand>
        <name>[4Fe-4S] cluster</name>
        <dbReference type="ChEBI" id="CHEBI:49883"/>
    </ligand>
</feature>
<dbReference type="EC" id="2.5.1.72" evidence="2 9"/>
<dbReference type="PANTHER" id="PTHR30573:SF0">
    <property type="entry name" value="QUINOLINATE SYNTHASE, CHLOROPLASTIC"/>
    <property type="match status" value="1"/>
</dbReference>
<feature type="binding site" evidence="9">
    <location>
        <position position="79"/>
    </location>
    <ligand>
        <name>iminosuccinate</name>
        <dbReference type="ChEBI" id="CHEBI:77875"/>
    </ligand>
</feature>
<dbReference type="SUPFAM" id="SSF142754">
    <property type="entry name" value="NadA-like"/>
    <property type="match status" value="1"/>
</dbReference>
<dbReference type="GO" id="GO:0046872">
    <property type="term" value="F:metal ion binding"/>
    <property type="evidence" value="ECO:0007669"/>
    <property type="project" value="UniProtKB-KW"/>
</dbReference>
<feature type="binding site" evidence="9">
    <location>
        <position position="254"/>
    </location>
    <ligand>
        <name>iminosuccinate</name>
        <dbReference type="ChEBI" id="CHEBI:77875"/>
    </ligand>
</feature>
<keyword evidence="7 9" id="KW-0408">Iron</keyword>
<evidence type="ECO:0000313" key="11">
    <source>
        <dbReference type="Proteomes" id="UP000678237"/>
    </source>
</evidence>
<keyword evidence="8 9" id="KW-0411">Iron-sulfur</keyword>
<evidence type="ECO:0000256" key="7">
    <source>
        <dbReference type="ARBA" id="ARBA00023004"/>
    </source>
</evidence>
<keyword evidence="6 9" id="KW-0479">Metal-binding</keyword>
<comment type="function">
    <text evidence="9">Catalyzes the condensation of iminoaspartate with dihydroxyacetone phosphate to form quinolinate.</text>
</comment>
<dbReference type="GO" id="GO:0005829">
    <property type="term" value="C:cytosol"/>
    <property type="evidence" value="ECO:0007669"/>
    <property type="project" value="TreeGrafter"/>
</dbReference>
<dbReference type="GO" id="GO:0034628">
    <property type="term" value="P:'de novo' NAD+ biosynthetic process from L-aspartate"/>
    <property type="evidence" value="ECO:0007669"/>
    <property type="project" value="TreeGrafter"/>
</dbReference>
<comment type="caution">
    <text evidence="9">Lacks conserved residue(s) required for the propagation of feature annotation.</text>
</comment>
<reference evidence="10" key="2">
    <citation type="submission" date="2021-05" db="EMBL/GenBank/DDBJ databases">
        <title>Protein family content uncovers lineage relationships and bacterial pathway maintenance mechanisms in DPANN archaea.</title>
        <authorList>
            <person name="Castelle C.J."/>
            <person name="Meheust R."/>
            <person name="Jaffe A.L."/>
            <person name="Seitz K."/>
            <person name="Gong X."/>
            <person name="Baker B.J."/>
            <person name="Banfield J.F."/>
        </authorList>
    </citation>
    <scope>NUCLEOTIDE SEQUENCE</scope>
    <source>
        <strain evidence="10">RIFCSPLOWO2_01_FULL_58_19</strain>
    </source>
</reference>
<dbReference type="GO" id="GO:0008987">
    <property type="term" value="F:quinolinate synthetase A activity"/>
    <property type="evidence" value="ECO:0007669"/>
    <property type="project" value="UniProtKB-UniRule"/>
</dbReference>
<comment type="cofactor">
    <cofactor evidence="9">
        <name>[4Fe-4S] cluster</name>
        <dbReference type="ChEBI" id="CHEBI:49883"/>
    </cofactor>
    <text evidence="9">Binds 1 [4Fe-4S] cluster per subunit.</text>
</comment>
<dbReference type="NCBIfam" id="TIGR00550">
    <property type="entry name" value="nadA"/>
    <property type="match status" value="1"/>
</dbReference>
<feature type="binding site" evidence="9">
    <location>
        <position position="297"/>
    </location>
    <ligand>
        <name>[4Fe-4S] cluster</name>
        <dbReference type="ChEBI" id="CHEBI:49883"/>
    </ligand>
</feature>
<evidence type="ECO:0000256" key="3">
    <source>
        <dbReference type="ARBA" id="ARBA00022485"/>
    </source>
</evidence>
<dbReference type="InterPro" id="IPR036094">
    <property type="entry name" value="NadA_sf"/>
</dbReference>
<evidence type="ECO:0000256" key="9">
    <source>
        <dbReference type="HAMAP-Rule" id="MF_00568"/>
    </source>
</evidence>
<comment type="catalytic activity">
    <reaction evidence="9">
        <text>iminosuccinate + dihydroxyacetone phosphate = quinolinate + phosphate + 2 H2O + H(+)</text>
        <dbReference type="Rhea" id="RHEA:25888"/>
        <dbReference type="ChEBI" id="CHEBI:15377"/>
        <dbReference type="ChEBI" id="CHEBI:15378"/>
        <dbReference type="ChEBI" id="CHEBI:29959"/>
        <dbReference type="ChEBI" id="CHEBI:43474"/>
        <dbReference type="ChEBI" id="CHEBI:57642"/>
        <dbReference type="ChEBI" id="CHEBI:77875"/>
        <dbReference type="EC" id="2.5.1.72"/>
    </reaction>
</comment>
<reference evidence="10" key="1">
    <citation type="submission" date="2021-03" db="EMBL/GenBank/DDBJ databases">
        <authorList>
            <person name="Jaffe A."/>
        </authorList>
    </citation>
    <scope>NUCLEOTIDE SEQUENCE</scope>
    <source>
        <strain evidence="10">RIFCSPLOWO2_01_FULL_58_19</strain>
    </source>
</reference>
<protein>
    <recommendedName>
        <fullName evidence="2 9">Quinolinate synthase</fullName>
        <ecNumber evidence="2 9">2.5.1.72</ecNumber>
    </recommendedName>
</protein>
<evidence type="ECO:0000256" key="5">
    <source>
        <dbReference type="ARBA" id="ARBA00022679"/>
    </source>
</evidence>
<accession>A0A8T4L6F1</accession>
<keyword evidence="5 9" id="KW-0808">Transferase</keyword>
<evidence type="ECO:0000256" key="6">
    <source>
        <dbReference type="ARBA" id="ARBA00022723"/>
    </source>
</evidence>